<proteinExistence type="predicted"/>
<sequence>MGHEPKDVIAYLPLEKRVVDTQYHDLLRQIYEDGETVRPIHGGESRMIAGAQMRFTMANGFPVITERDLSGNLFYGALAEHIAFLHGAHTLEELRAWGVNDCWWAPWVTKEKCEFFGLREGELGSASYGEAWTRFPIRDGGTFNQITAVIDQIKRMPFLRTHRITSWYPPEIIGPPGTRRVVVAPCHGDIYINMFPEKKELIIHHVQRSGDLPVGVAFNLVQYAAFGMMLAKILEYTFTELVYTFNDVHLYEMQYPHVEELLAREPFPFPTVTLSKDADDIMAFRPRDFTLKDYVSHPKMTIPTPI</sequence>
<dbReference type="Proteomes" id="UP000034595">
    <property type="component" value="Unassembled WGS sequence"/>
</dbReference>
<dbReference type="EC" id="2.1.1.45" evidence="1 4"/>
<gene>
    <name evidence="6" type="ORF">UW78_C0009G0010</name>
</gene>
<evidence type="ECO:0000313" key="6">
    <source>
        <dbReference type="EMBL" id="KKT81489.1"/>
    </source>
</evidence>
<dbReference type="GO" id="GO:0006231">
    <property type="term" value="P:dTMP biosynthetic process"/>
    <property type="evidence" value="ECO:0007669"/>
    <property type="project" value="InterPro"/>
</dbReference>
<name>A0A0G1NBB1_9BACT</name>
<protein>
    <recommendedName>
        <fullName evidence="1 4">Thymidylate synthase</fullName>
        <ecNumber evidence="1 4">2.1.1.45</ecNumber>
    </recommendedName>
</protein>
<dbReference type="PANTHER" id="PTHR11548:SF1">
    <property type="entry name" value="THYMIDYLATE SYNTHASE 1"/>
    <property type="match status" value="1"/>
</dbReference>
<evidence type="ECO:0000256" key="2">
    <source>
        <dbReference type="ARBA" id="ARBA00022603"/>
    </source>
</evidence>
<dbReference type="GO" id="GO:0004799">
    <property type="term" value="F:thymidylate synthase activity"/>
    <property type="evidence" value="ECO:0007669"/>
    <property type="project" value="UniProtKB-UniRule"/>
</dbReference>
<dbReference type="InterPro" id="IPR045097">
    <property type="entry name" value="Thymidate_synth/dCMP_Mease"/>
</dbReference>
<evidence type="ECO:0000256" key="3">
    <source>
        <dbReference type="ARBA" id="ARBA00022679"/>
    </source>
</evidence>
<reference evidence="6 7" key="1">
    <citation type="journal article" date="2015" name="Nature">
        <title>rRNA introns, odd ribosomes, and small enigmatic genomes across a large radiation of phyla.</title>
        <authorList>
            <person name="Brown C.T."/>
            <person name="Hug L.A."/>
            <person name="Thomas B.C."/>
            <person name="Sharon I."/>
            <person name="Castelle C.J."/>
            <person name="Singh A."/>
            <person name="Wilkins M.J."/>
            <person name="Williams K.H."/>
            <person name="Banfield J.F."/>
        </authorList>
    </citation>
    <scope>NUCLEOTIDE SEQUENCE [LARGE SCALE GENOMIC DNA]</scope>
</reference>
<dbReference type="InterPro" id="IPR036926">
    <property type="entry name" value="Thymidate_synth/dCMP_Mease_sf"/>
</dbReference>
<dbReference type="InterPro" id="IPR000398">
    <property type="entry name" value="Thymidylate_synthase"/>
</dbReference>
<dbReference type="EMBL" id="LCJQ01000009">
    <property type="protein sequence ID" value="KKT81489.1"/>
    <property type="molecule type" value="Genomic_DNA"/>
</dbReference>
<dbReference type="Gene3D" id="3.30.572.10">
    <property type="entry name" value="Thymidylate synthase/dCMP hydroxymethylase domain"/>
    <property type="match status" value="1"/>
</dbReference>
<dbReference type="Pfam" id="PF00303">
    <property type="entry name" value="Thymidylat_synt"/>
    <property type="match status" value="1"/>
</dbReference>
<dbReference type="PRINTS" id="PR00108">
    <property type="entry name" value="THYMDSNTHASE"/>
</dbReference>
<dbReference type="NCBIfam" id="TIGR03284">
    <property type="entry name" value="thym_sym"/>
    <property type="match status" value="1"/>
</dbReference>
<organism evidence="6 7">
    <name type="scientific">Candidatus Azambacteria bacterium GW2011_GWA1_44_9</name>
    <dbReference type="NCBI Taxonomy" id="1618610"/>
    <lineage>
        <taxon>Bacteria</taxon>
        <taxon>Candidatus Azamiibacteriota</taxon>
    </lineage>
</organism>
<evidence type="ECO:0000313" key="7">
    <source>
        <dbReference type="Proteomes" id="UP000034595"/>
    </source>
</evidence>
<feature type="domain" description="Thymidylate synthase/dCMP hydroxymethylase" evidence="5">
    <location>
        <begin position="22"/>
        <end position="303"/>
    </location>
</feature>
<dbReference type="InterPro" id="IPR023451">
    <property type="entry name" value="Thymidate_synth/dCMP_Mease_dom"/>
</dbReference>
<comment type="caution">
    <text evidence="6">The sequence shown here is derived from an EMBL/GenBank/DDBJ whole genome shotgun (WGS) entry which is preliminary data.</text>
</comment>
<keyword evidence="3" id="KW-0808">Transferase</keyword>
<dbReference type="GO" id="GO:0005829">
    <property type="term" value="C:cytosol"/>
    <property type="evidence" value="ECO:0007669"/>
    <property type="project" value="TreeGrafter"/>
</dbReference>
<evidence type="ECO:0000259" key="5">
    <source>
        <dbReference type="Pfam" id="PF00303"/>
    </source>
</evidence>
<evidence type="ECO:0000256" key="1">
    <source>
        <dbReference type="ARBA" id="ARBA00011947"/>
    </source>
</evidence>
<dbReference type="PANTHER" id="PTHR11548">
    <property type="entry name" value="THYMIDYLATE SYNTHASE 1"/>
    <property type="match status" value="1"/>
</dbReference>
<accession>A0A0G1NBB1</accession>
<keyword evidence="2" id="KW-0489">Methyltransferase</keyword>
<dbReference type="AlphaFoldDB" id="A0A0G1NBB1"/>
<dbReference type="GO" id="GO:0032259">
    <property type="term" value="P:methylation"/>
    <property type="evidence" value="ECO:0007669"/>
    <property type="project" value="UniProtKB-KW"/>
</dbReference>
<evidence type="ECO:0000256" key="4">
    <source>
        <dbReference type="NCBIfam" id="TIGR03284"/>
    </source>
</evidence>
<dbReference type="SUPFAM" id="SSF55831">
    <property type="entry name" value="Thymidylate synthase/dCMP hydroxymethylase"/>
    <property type="match status" value="1"/>
</dbReference>